<dbReference type="GeneID" id="60893907"/>
<comment type="caution">
    <text evidence="2">The sequence shown here is derived from an EMBL/GenBank/DDBJ whole genome shotgun (WGS) entry which is preliminary data.</text>
</comment>
<gene>
    <name evidence="2" type="ORF">HMPREF9498_03064</name>
</gene>
<keyword evidence="1" id="KW-1133">Transmembrane helix</keyword>
<protein>
    <submittedName>
        <fullName evidence="2">Uncharacterized protein</fullName>
    </submittedName>
</protein>
<feature type="transmembrane region" description="Helical" evidence="1">
    <location>
        <begin position="28"/>
        <end position="48"/>
    </location>
</feature>
<evidence type="ECO:0000256" key="1">
    <source>
        <dbReference type="SAM" id="Phobius"/>
    </source>
</evidence>
<keyword evidence="1" id="KW-0812">Transmembrane</keyword>
<dbReference type="HOGENOM" id="CLU_196636_0_0_9"/>
<dbReference type="EMBL" id="AEBR01000110">
    <property type="protein sequence ID" value="EFM81125.1"/>
    <property type="molecule type" value="Genomic_DNA"/>
</dbReference>
<proteinExistence type="predicted"/>
<dbReference type="AlphaFoldDB" id="A0A125W156"/>
<keyword evidence="1" id="KW-0472">Membrane</keyword>
<dbReference type="RefSeq" id="WP_002361843.1">
    <property type="nucleotide sequence ID" value="NZ_GL454489.1"/>
</dbReference>
<evidence type="ECO:0000313" key="2">
    <source>
        <dbReference type="EMBL" id="EFM81125.1"/>
    </source>
</evidence>
<sequence>MNNYDLWKWAAGKRTEKDKNETYSAKNWWYVLLMLGVFVGIMLLYYLISVLWN</sequence>
<evidence type="ECO:0000313" key="3">
    <source>
        <dbReference type="Proteomes" id="UP000004846"/>
    </source>
</evidence>
<accession>A0A125W156</accession>
<reference evidence="2 3" key="1">
    <citation type="submission" date="2010-07" db="EMBL/GenBank/DDBJ databases">
        <authorList>
            <person name="Sid Ahmed O."/>
        </authorList>
    </citation>
    <scope>NUCLEOTIDE SEQUENCE [LARGE SCALE GENOMIC DNA]</scope>
    <source>
        <strain evidence="2 3">TX4248</strain>
    </source>
</reference>
<name>A0A125W156_ENTFL</name>
<dbReference type="Proteomes" id="UP000004846">
    <property type="component" value="Unassembled WGS sequence"/>
</dbReference>
<organism evidence="2 3">
    <name type="scientific">Enterococcus faecalis TX4248</name>
    <dbReference type="NCBI Taxonomy" id="749495"/>
    <lineage>
        <taxon>Bacteria</taxon>
        <taxon>Bacillati</taxon>
        <taxon>Bacillota</taxon>
        <taxon>Bacilli</taxon>
        <taxon>Lactobacillales</taxon>
        <taxon>Enterococcaceae</taxon>
        <taxon>Enterococcus</taxon>
    </lineage>
</organism>